<dbReference type="Proteomes" id="UP000435802">
    <property type="component" value="Unassembled WGS sequence"/>
</dbReference>
<keyword evidence="7" id="KW-1185">Reference proteome</keyword>
<keyword evidence="3 4" id="KW-0732">Signal</keyword>
<feature type="chain" id="PRO_5026709793" evidence="4">
    <location>
        <begin position="28"/>
        <end position="321"/>
    </location>
</feature>
<comment type="subcellular location">
    <subcellularLocation>
        <location evidence="1">Cell envelope</location>
    </subcellularLocation>
</comment>
<name>A0A6N8SH69_9HYPH</name>
<comment type="caution">
    <text evidence="6">The sequence shown here is derived from an EMBL/GenBank/DDBJ whole genome shotgun (WGS) entry which is preliminary data.</text>
</comment>
<dbReference type="Pfam" id="PF13407">
    <property type="entry name" value="Peripla_BP_4"/>
    <property type="match status" value="1"/>
</dbReference>
<dbReference type="RefSeq" id="WP_160861897.1">
    <property type="nucleotide sequence ID" value="NZ_JAODWE010000008.1"/>
</dbReference>
<organism evidence="6 7">
    <name type="scientific">Shinella kummerowiae</name>
    <dbReference type="NCBI Taxonomy" id="417745"/>
    <lineage>
        <taxon>Bacteria</taxon>
        <taxon>Pseudomonadati</taxon>
        <taxon>Pseudomonadota</taxon>
        <taxon>Alphaproteobacteria</taxon>
        <taxon>Hyphomicrobiales</taxon>
        <taxon>Rhizobiaceae</taxon>
        <taxon>Shinella</taxon>
    </lineage>
</organism>
<dbReference type="OrthoDB" id="4827464at2"/>
<dbReference type="InterPro" id="IPR028082">
    <property type="entry name" value="Peripla_BP_I"/>
</dbReference>
<dbReference type="EMBL" id="WUMK01000010">
    <property type="protein sequence ID" value="MXN48405.1"/>
    <property type="molecule type" value="Genomic_DNA"/>
</dbReference>
<evidence type="ECO:0000259" key="5">
    <source>
        <dbReference type="Pfam" id="PF13407"/>
    </source>
</evidence>
<dbReference type="PANTHER" id="PTHR46847">
    <property type="entry name" value="D-ALLOSE-BINDING PERIPLASMIC PROTEIN-RELATED"/>
    <property type="match status" value="1"/>
</dbReference>
<evidence type="ECO:0000256" key="4">
    <source>
        <dbReference type="SAM" id="SignalP"/>
    </source>
</evidence>
<dbReference type="SUPFAM" id="SSF53822">
    <property type="entry name" value="Periplasmic binding protein-like I"/>
    <property type="match status" value="1"/>
</dbReference>
<dbReference type="InterPro" id="IPR025997">
    <property type="entry name" value="SBP_2_dom"/>
</dbReference>
<reference evidence="6 7" key="1">
    <citation type="submission" date="2019-12" db="EMBL/GenBank/DDBJ databases">
        <title>Shinella kummerowiae sp. nov., a symbiotic bacterium isolated from root nodules of the herbal legume Kummerowia stipulacea.</title>
        <authorList>
            <person name="Gao J."/>
        </authorList>
    </citation>
    <scope>NUCLEOTIDE SEQUENCE [LARGE SCALE GENOMIC DNA]</scope>
    <source>
        <strain evidence="6 7">CCBAU 25048</strain>
    </source>
</reference>
<evidence type="ECO:0000313" key="7">
    <source>
        <dbReference type="Proteomes" id="UP000435802"/>
    </source>
</evidence>
<sequence>MSKAKRHILTLAALFATVSFAPNVALAEGKAIAGIVFQQDQYFRGIQIGMEKAAEAAGDELLAGNSDSKLEKEAQLIDTYIARGVGSIVVAPLSADASVPALKKARDAGITVVTYGTSANGDVAQATVTSSDRDIGIGTGNAATEFLKTLGNGEKVKIGTLAFKALLPEQSNARVEGFLSVVSDQVDIVAQQDAWLAEKALAVASDMLTANPDIRVIYAANEGGTIGAVQAVKKAGLEGKVFVFGTDGSEQLANMLLNGDNVLQATTAQQPLEVGRQAIEAAQNLLDGKTIETNVNVPVLPLTRANAEGVAAYKEGLKALK</sequence>
<evidence type="ECO:0000256" key="2">
    <source>
        <dbReference type="ARBA" id="ARBA00007639"/>
    </source>
</evidence>
<dbReference type="Gene3D" id="3.40.50.2300">
    <property type="match status" value="2"/>
</dbReference>
<feature type="signal peptide" evidence="4">
    <location>
        <begin position="1"/>
        <end position="27"/>
    </location>
</feature>
<dbReference type="GO" id="GO:0030313">
    <property type="term" value="C:cell envelope"/>
    <property type="evidence" value="ECO:0007669"/>
    <property type="project" value="UniProtKB-SubCell"/>
</dbReference>
<accession>A0A6N8SH69</accession>
<dbReference type="PANTHER" id="PTHR46847:SF1">
    <property type="entry name" value="D-ALLOSE-BINDING PERIPLASMIC PROTEIN-RELATED"/>
    <property type="match status" value="1"/>
</dbReference>
<evidence type="ECO:0000256" key="3">
    <source>
        <dbReference type="ARBA" id="ARBA00022729"/>
    </source>
</evidence>
<comment type="similarity">
    <text evidence="2">Belongs to the bacterial solute-binding protein 2 family.</text>
</comment>
<protein>
    <submittedName>
        <fullName evidence="6">Substrate-binding domain-containing protein</fullName>
    </submittedName>
</protein>
<evidence type="ECO:0000313" key="6">
    <source>
        <dbReference type="EMBL" id="MXN48405.1"/>
    </source>
</evidence>
<proteinExistence type="inferred from homology"/>
<dbReference type="AlphaFoldDB" id="A0A6N8SH69"/>
<feature type="domain" description="Periplasmic binding protein" evidence="5">
    <location>
        <begin position="38"/>
        <end position="289"/>
    </location>
</feature>
<dbReference type="GO" id="GO:0030246">
    <property type="term" value="F:carbohydrate binding"/>
    <property type="evidence" value="ECO:0007669"/>
    <property type="project" value="UniProtKB-ARBA"/>
</dbReference>
<evidence type="ECO:0000256" key="1">
    <source>
        <dbReference type="ARBA" id="ARBA00004196"/>
    </source>
</evidence>
<gene>
    <name evidence="6" type="ORF">GR138_24635</name>
</gene>